<protein>
    <recommendedName>
        <fullName evidence="9">Selenoprotein O</fullName>
    </recommendedName>
</protein>
<keyword evidence="7" id="KW-0067">ATP-binding</keyword>
<comment type="cofactor">
    <cofactor evidence="1">
        <name>Mg(2+)</name>
        <dbReference type="ChEBI" id="CHEBI:18420"/>
    </cofactor>
</comment>
<comment type="similarity">
    <text evidence="2">Belongs to the SELO family.</text>
</comment>
<gene>
    <name evidence="10" type="ORF">GBAR_LOCUS17443</name>
</gene>
<evidence type="ECO:0000256" key="1">
    <source>
        <dbReference type="ARBA" id="ARBA00001946"/>
    </source>
</evidence>
<dbReference type="GO" id="GO:0016779">
    <property type="term" value="F:nucleotidyltransferase activity"/>
    <property type="evidence" value="ECO:0007669"/>
    <property type="project" value="UniProtKB-KW"/>
</dbReference>
<keyword evidence="6" id="KW-0547">Nucleotide-binding</keyword>
<keyword evidence="3" id="KW-0808">Transferase</keyword>
<reference evidence="10" key="1">
    <citation type="submission" date="2023-03" db="EMBL/GenBank/DDBJ databases">
        <authorList>
            <person name="Steffen K."/>
            <person name="Cardenas P."/>
        </authorList>
    </citation>
    <scope>NUCLEOTIDE SEQUENCE</scope>
</reference>
<dbReference type="AlphaFoldDB" id="A0AA35WS50"/>
<evidence type="ECO:0000256" key="2">
    <source>
        <dbReference type="ARBA" id="ARBA00009747"/>
    </source>
</evidence>
<dbReference type="PANTHER" id="PTHR12153:SF15">
    <property type="entry name" value="PROTEIN ADENYLYLTRANSFERASE SELO, MITOCHONDRIAL"/>
    <property type="match status" value="1"/>
</dbReference>
<keyword evidence="5" id="KW-0479">Metal-binding</keyword>
<name>A0AA35WS50_GEOBA</name>
<evidence type="ECO:0000313" key="10">
    <source>
        <dbReference type="EMBL" id="CAI8030744.1"/>
    </source>
</evidence>
<keyword evidence="11" id="KW-1185">Reference proteome</keyword>
<evidence type="ECO:0000256" key="6">
    <source>
        <dbReference type="ARBA" id="ARBA00022741"/>
    </source>
</evidence>
<dbReference type="GO" id="GO:0005524">
    <property type="term" value="F:ATP binding"/>
    <property type="evidence" value="ECO:0007669"/>
    <property type="project" value="UniProtKB-KW"/>
</dbReference>
<dbReference type="GO" id="GO:0046872">
    <property type="term" value="F:metal ion binding"/>
    <property type="evidence" value="ECO:0007669"/>
    <property type="project" value="UniProtKB-KW"/>
</dbReference>
<dbReference type="Proteomes" id="UP001174909">
    <property type="component" value="Unassembled WGS sequence"/>
</dbReference>
<dbReference type="InterPro" id="IPR003846">
    <property type="entry name" value="SelO"/>
</dbReference>
<evidence type="ECO:0000256" key="8">
    <source>
        <dbReference type="ARBA" id="ARBA00022842"/>
    </source>
</evidence>
<proteinExistence type="inferred from homology"/>
<evidence type="ECO:0000313" key="11">
    <source>
        <dbReference type="Proteomes" id="UP001174909"/>
    </source>
</evidence>
<dbReference type="Pfam" id="PF02696">
    <property type="entry name" value="SelO"/>
    <property type="match status" value="2"/>
</dbReference>
<evidence type="ECO:0000256" key="3">
    <source>
        <dbReference type="ARBA" id="ARBA00022679"/>
    </source>
</evidence>
<evidence type="ECO:0000256" key="4">
    <source>
        <dbReference type="ARBA" id="ARBA00022695"/>
    </source>
</evidence>
<keyword evidence="8" id="KW-0460">Magnesium</keyword>
<dbReference type="EMBL" id="CASHTH010002497">
    <property type="protein sequence ID" value="CAI8030744.1"/>
    <property type="molecule type" value="Genomic_DNA"/>
</dbReference>
<evidence type="ECO:0000256" key="5">
    <source>
        <dbReference type="ARBA" id="ARBA00022723"/>
    </source>
</evidence>
<organism evidence="10 11">
    <name type="scientific">Geodia barretti</name>
    <name type="common">Barrett's horny sponge</name>
    <dbReference type="NCBI Taxonomy" id="519541"/>
    <lineage>
        <taxon>Eukaryota</taxon>
        <taxon>Metazoa</taxon>
        <taxon>Porifera</taxon>
        <taxon>Demospongiae</taxon>
        <taxon>Heteroscleromorpha</taxon>
        <taxon>Tetractinellida</taxon>
        <taxon>Astrophorina</taxon>
        <taxon>Geodiidae</taxon>
        <taxon>Geodia</taxon>
    </lineage>
</organism>
<evidence type="ECO:0000256" key="7">
    <source>
        <dbReference type="ARBA" id="ARBA00022840"/>
    </source>
</evidence>
<accession>A0AA35WS50</accession>
<comment type="caution">
    <text evidence="10">The sequence shown here is derived from an EMBL/GenBank/DDBJ whole genome shotgun (WGS) entry which is preliminary data.</text>
</comment>
<evidence type="ECO:0000256" key="9">
    <source>
        <dbReference type="ARBA" id="ARBA00031547"/>
    </source>
</evidence>
<sequence length="364" mass="40169">MLSPAFASRFLSLPSLFTTTRRHSLPLSAGLPTRRGPLLSRAAALSSPPPHAATDCNMSSLEDLVFDNRALKSLPIDPETQNYVRSVAGACFSRVRPTPLSNPRLVVHSPSALHLVGLSPDQLSRPGFVEYMSGNKILPGSEPASHCYCGHQFGHFSGQLGDGCAHYLGEVVGPGGQRWELQLKGSGKTPYSRFADGRKVLRSSIREFLCSEAMHYLGIPTTRGKLEHFEKSRGDRGCLSPRCSAGSCITSDDTVTRDILYSGHPIQERCTVITRIAPTFIRFGSFEIFKTRDRETGRVGPSVGREDILHQLLDFVTQSYYPQVHIQEPEDRRARTALFFRDLCVRTAHLVSAWQCVGFCHGLV</sequence>
<dbReference type="PANTHER" id="PTHR12153">
    <property type="entry name" value="SELENOPROTEIN O"/>
    <property type="match status" value="1"/>
</dbReference>
<keyword evidence="4 10" id="KW-0548">Nucleotidyltransferase</keyword>